<dbReference type="SUPFAM" id="SSF52540">
    <property type="entry name" value="P-loop containing nucleoside triphosphate hydrolases"/>
    <property type="match status" value="1"/>
</dbReference>
<feature type="transmembrane region" description="Helical" evidence="2">
    <location>
        <begin position="157"/>
        <end position="177"/>
    </location>
</feature>
<proteinExistence type="predicted"/>
<organism evidence="3 4">
    <name type="scientific">Streptomyces thermolineatus</name>
    <dbReference type="NCBI Taxonomy" id="44033"/>
    <lineage>
        <taxon>Bacteria</taxon>
        <taxon>Bacillati</taxon>
        <taxon>Actinomycetota</taxon>
        <taxon>Actinomycetes</taxon>
        <taxon>Kitasatosporales</taxon>
        <taxon>Streptomycetaceae</taxon>
        <taxon>Streptomyces</taxon>
    </lineage>
</organism>
<keyword evidence="2" id="KW-1133">Transmembrane helix</keyword>
<protein>
    <recommendedName>
        <fullName evidence="5">ATP-binding protein</fullName>
    </recommendedName>
</protein>
<feature type="compositionally biased region" description="Pro residues" evidence="1">
    <location>
        <begin position="15"/>
        <end position="61"/>
    </location>
</feature>
<dbReference type="Gene3D" id="3.40.50.300">
    <property type="entry name" value="P-loop containing nucleotide triphosphate hydrolases"/>
    <property type="match status" value="1"/>
</dbReference>
<comment type="caution">
    <text evidence="3">The sequence shown here is derived from an EMBL/GenBank/DDBJ whole genome shotgun (WGS) entry which is preliminary data.</text>
</comment>
<keyword evidence="2" id="KW-0812">Transmembrane</keyword>
<keyword evidence="2" id="KW-0472">Membrane</keyword>
<name>A0ABN3LXN4_9ACTN</name>
<evidence type="ECO:0000256" key="1">
    <source>
        <dbReference type="SAM" id="MobiDB-lite"/>
    </source>
</evidence>
<accession>A0ABN3LXN4</accession>
<dbReference type="Proteomes" id="UP001501358">
    <property type="component" value="Unassembled WGS sequence"/>
</dbReference>
<feature type="region of interest" description="Disordered" evidence="1">
    <location>
        <begin position="1"/>
        <end position="76"/>
    </location>
</feature>
<reference evidence="3 4" key="1">
    <citation type="journal article" date="2019" name="Int. J. Syst. Evol. Microbiol.">
        <title>The Global Catalogue of Microorganisms (GCM) 10K type strain sequencing project: providing services to taxonomists for standard genome sequencing and annotation.</title>
        <authorList>
            <consortium name="The Broad Institute Genomics Platform"/>
            <consortium name="The Broad Institute Genome Sequencing Center for Infectious Disease"/>
            <person name="Wu L."/>
            <person name="Ma J."/>
        </authorList>
    </citation>
    <scope>NUCLEOTIDE SEQUENCE [LARGE SCALE GENOMIC DNA]</scope>
    <source>
        <strain evidence="3 4">JCM 6307</strain>
    </source>
</reference>
<sequence length="739" mass="77444">MAMDRESTHRSPGAAVPPPPPQQPPAPVPQQPPRPVLRPSASPAPPAAAPPLPVAPPPPAGAPGAPRAPGAPGPEGGFLAWLRAPRRFDAPGIYGLGHVPRPPEDPGRLPARQLLGGALLSLLSALLLWSLFWNGYLPVFPLVMWVTPDAWHSGTPSVVLSYAVYAAVVLLLVRVFGSLGRWREVLRRYVAPALRGLVEDEDTTDPAAAGPGADAAGGTAAWTRLRAAGRTAEADRLEAEAAAGRMNDVDHLRLERAWESAAGRPDGTAAFAEEVRLHGAAAFAHPSGARDLPARQAVHDLAARQVRIGAAPATDKNPHAHRGASVALDPALLGTSLLVVGPPGSGKTRHVVRPVVESMCLQALAGTAVVVAVGSPESDPGPAGSFDVVVAPGDPASAYDLDLYGGARGPDEAAALLAQALLPDDGTAGPGRRGHTVLAQLLGPFHAAHGRYPGVRELRELLDGAPAALAALRDALSAAGANPAHLRELEARQRHSERPGDAGPLLADRLAVLDRPAFADFFDASGRTRPFSLRALEHPLRVRVDLPERGHPEASRVLARLLLAQFTAAAAARSDRSLFACLAMDDAAHAVTAETLRGLQGLRSANAGTVLALRTLDDVPEGLRSGLVGAAGCRMVLPGTTTWDGRRFAEAWGTEWVEERDVTRTPDRTGGLLRRTGRGLRRLLTGEAATTESVTVRRVERERWSPSELAHGLPPGHAVLSLTTVRGEHVPPLLVDLRG</sequence>
<evidence type="ECO:0000313" key="4">
    <source>
        <dbReference type="Proteomes" id="UP001501358"/>
    </source>
</evidence>
<keyword evidence="4" id="KW-1185">Reference proteome</keyword>
<evidence type="ECO:0000313" key="3">
    <source>
        <dbReference type="EMBL" id="GAA2492091.1"/>
    </source>
</evidence>
<gene>
    <name evidence="3" type="ORF">GCM10010406_30210</name>
</gene>
<dbReference type="InterPro" id="IPR027417">
    <property type="entry name" value="P-loop_NTPase"/>
</dbReference>
<evidence type="ECO:0000256" key="2">
    <source>
        <dbReference type="SAM" id="Phobius"/>
    </source>
</evidence>
<evidence type="ECO:0008006" key="5">
    <source>
        <dbReference type="Google" id="ProtNLM"/>
    </source>
</evidence>
<feature type="transmembrane region" description="Helical" evidence="2">
    <location>
        <begin position="114"/>
        <end position="137"/>
    </location>
</feature>
<dbReference type="EMBL" id="BAAATA010000016">
    <property type="protein sequence ID" value="GAA2492091.1"/>
    <property type="molecule type" value="Genomic_DNA"/>
</dbReference>